<dbReference type="SUPFAM" id="SSF56801">
    <property type="entry name" value="Acetyl-CoA synthetase-like"/>
    <property type="match status" value="1"/>
</dbReference>
<dbReference type="InterPro" id="IPR045851">
    <property type="entry name" value="AMP-bd_C_sf"/>
</dbReference>
<evidence type="ECO:0000256" key="1">
    <source>
        <dbReference type="ARBA" id="ARBA00006432"/>
    </source>
</evidence>
<dbReference type="Gene3D" id="3.30.300.30">
    <property type="match status" value="1"/>
</dbReference>
<sequence>MGRMGGDLGYYDEHFCFYITDRIKEVFYYKKVSIFPSKLEPILKTHPAVKDAIITDLPHDLDTNHPIALVELNESYNGTPLNLIPEGFLLSLLITNSVNLEHQVPDLRIRTVRYRTYAPI</sequence>
<dbReference type="AlphaFoldDB" id="A0A1Y1N709"/>
<organism evidence="3">
    <name type="scientific">Photinus pyralis</name>
    <name type="common">Common eastern firefly</name>
    <name type="synonym">Lampyris pyralis</name>
    <dbReference type="NCBI Taxonomy" id="7054"/>
    <lineage>
        <taxon>Eukaryota</taxon>
        <taxon>Metazoa</taxon>
        <taxon>Ecdysozoa</taxon>
        <taxon>Arthropoda</taxon>
        <taxon>Hexapoda</taxon>
        <taxon>Insecta</taxon>
        <taxon>Pterygota</taxon>
        <taxon>Neoptera</taxon>
        <taxon>Endopterygota</taxon>
        <taxon>Coleoptera</taxon>
        <taxon>Polyphaga</taxon>
        <taxon>Elateriformia</taxon>
        <taxon>Elateroidea</taxon>
        <taxon>Lampyridae</taxon>
        <taxon>Lampyrinae</taxon>
        <taxon>Photinus</taxon>
    </lineage>
</organism>
<name>A0A1Y1N709_PHOPY</name>
<protein>
    <recommendedName>
        <fullName evidence="4">AMP-binding enzyme C-terminal domain-containing protein</fullName>
    </recommendedName>
</protein>
<accession>A0A1Y1N709</accession>
<dbReference type="GO" id="GO:0016405">
    <property type="term" value="F:CoA-ligase activity"/>
    <property type="evidence" value="ECO:0007669"/>
    <property type="project" value="TreeGrafter"/>
</dbReference>
<dbReference type="PANTHER" id="PTHR24096">
    <property type="entry name" value="LONG-CHAIN-FATTY-ACID--COA LIGASE"/>
    <property type="match status" value="1"/>
</dbReference>
<reference evidence="3" key="1">
    <citation type="journal article" date="2016" name="Sci. Rep.">
        <title>Molecular characterization of firefly nuptial gifts: a multi-omics approach sheds light on postcopulatory sexual selection.</title>
        <authorList>
            <person name="Al-Wathiqui N."/>
            <person name="Fallon T.R."/>
            <person name="South A."/>
            <person name="Weng J.K."/>
            <person name="Lewis S.M."/>
        </authorList>
    </citation>
    <scope>NUCLEOTIDE SEQUENCE</scope>
</reference>
<evidence type="ECO:0000256" key="2">
    <source>
        <dbReference type="ARBA" id="ARBA00022598"/>
    </source>
</evidence>
<evidence type="ECO:0000313" key="3">
    <source>
        <dbReference type="EMBL" id="JAV91387.1"/>
    </source>
</evidence>
<keyword evidence="2" id="KW-0436">Ligase</keyword>
<dbReference type="EMBL" id="GEZM01016005">
    <property type="protein sequence ID" value="JAV91387.1"/>
    <property type="molecule type" value="Transcribed_RNA"/>
</dbReference>
<evidence type="ECO:0008006" key="4">
    <source>
        <dbReference type="Google" id="ProtNLM"/>
    </source>
</evidence>
<comment type="similarity">
    <text evidence="1">Belongs to the ATP-dependent AMP-binding enzyme family.</text>
</comment>
<dbReference type="PANTHER" id="PTHR24096:SF149">
    <property type="entry name" value="AMP-BINDING DOMAIN-CONTAINING PROTEIN-RELATED"/>
    <property type="match status" value="1"/>
</dbReference>
<proteinExistence type="inferred from homology"/>